<dbReference type="EMBL" id="BSDI01000029">
    <property type="protein sequence ID" value="GLH99995.1"/>
    <property type="molecule type" value="Genomic_DNA"/>
</dbReference>
<evidence type="ECO:0000259" key="1">
    <source>
        <dbReference type="PROSITE" id="PS50043"/>
    </source>
</evidence>
<protein>
    <recommendedName>
        <fullName evidence="1">HTH luxR-type domain-containing protein</fullName>
    </recommendedName>
</protein>
<organism evidence="2 3">
    <name type="scientific">Phytohabitans aurantiacus</name>
    <dbReference type="NCBI Taxonomy" id="3016789"/>
    <lineage>
        <taxon>Bacteria</taxon>
        <taxon>Bacillati</taxon>
        <taxon>Actinomycetota</taxon>
        <taxon>Actinomycetes</taxon>
        <taxon>Micromonosporales</taxon>
        <taxon>Micromonosporaceae</taxon>
    </lineage>
</organism>
<dbReference type="Pfam" id="PF00196">
    <property type="entry name" value="GerE"/>
    <property type="match status" value="1"/>
</dbReference>
<evidence type="ECO:0000313" key="3">
    <source>
        <dbReference type="Proteomes" id="UP001144280"/>
    </source>
</evidence>
<dbReference type="PANTHER" id="PTHR34293:SF1">
    <property type="entry name" value="HTH-TYPE TRANSCRIPTIONAL REGULATOR TRMBL2"/>
    <property type="match status" value="1"/>
</dbReference>
<dbReference type="RefSeq" id="WP_281900032.1">
    <property type="nucleotide sequence ID" value="NZ_BSDI01000029.1"/>
</dbReference>
<name>A0ABQ5R0C0_9ACTN</name>
<keyword evidence="3" id="KW-1185">Reference proteome</keyword>
<sequence>MVLGAGTVVVGAAVPSLVSCGLSPDADLVYRTLVTFGAGCAVELARGLGLPRRRVLDALDELADRNAASLAPAARPETAVWRAHPPATVVPALRHSRARPQARASAAPSRPDRVLPELVSLALGEGLRHLPTRAAARTRMAELVGMTRCEHLAMNPEPAFEPQATQSAAPLDRILLSRGVRMRVLGVHPADLDPLAPHGRRPPEKMPDYRRMPAVPMKLIVVDRTVALFPVDPGDFGRGYLEVAQRPVVDALVSLFERNWDVASTPPAERGLPPLSPREWALVSLLAAGHTDESAARHLQVSSRSVTNILRALMDRLGVQNRFQLGLVLGALYAVRPPYSTAPTTTEGKETR</sequence>
<dbReference type="InterPro" id="IPR051797">
    <property type="entry name" value="TrmB-like"/>
</dbReference>
<feature type="domain" description="HTH luxR-type" evidence="1">
    <location>
        <begin position="268"/>
        <end position="333"/>
    </location>
</feature>
<proteinExistence type="predicted"/>
<gene>
    <name evidence="2" type="ORF">Pa4123_52710</name>
</gene>
<dbReference type="InterPro" id="IPR016032">
    <property type="entry name" value="Sig_transdc_resp-reg_C-effctor"/>
</dbReference>
<dbReference type="CDD" id="cd06170">
    <property type="entry name" value="LuxR_C_like"/>
    <property type="match status" value="1"/>
</dbReference>
<dbReference type="Gene3D" id="1.10.10.10">
    <property type="entry name" value="Winged helix-like DNA-binding domain superfamily/Winged helix DNA-binding domain"/>
    <property type="match status" value="2"/>
</dbReference>
<dbReference type="Proteomes" id="UP001144280">
    <property type="component" value="Unassembled WGS sequence"/>
</dbReference>
<accession>A0ABQ5R0C0</accession>
<dbReference type="PROSITE" id="PS50043">
    <property type="entry name" value="HTH_LUXR_2"/>
    <property type="match status" value="1"/>
</dbReference>
<evidence type="ECO:0000313" key="2">
    <source>
        <dbReference type="EMBL" id="GLH99995.1"/>
    </source>
</evidence>
<dbReference type="InterPro" id="IPR000792">
    <property type="entry name" value="Tscrpt_reg_LuxR_C"/>
</dbReference>
<dbReference type="InterPro" id="IPR036388">
    <property type="entry name" value="WH-like_DNA-bd_sf"/>
</dbReference>
<dbReference type="PANTHER" id="PTHR34293">
    <property type="entry name" value="HTH-TYPE TRANSCRIPTIONAL REGULATOR TRMBL2"/>
    <property type="match status" value="1"/>
</dbReference>
<dbReference type="SMART" id="SM00421">
    <property type="entry name" value="HTH_LUXR"/>
    <property type="match status" value="1"/>
</dbReference>
<dbReference type="SUPFAM" id="SSF46894">
    <property type="entry name" value="C-terminal effector domain of the bipartite response regulators"/>
    <property type="match status" value="1"/>
</dbReference>
<comment type="caution">
    <text evidence="2">The sequence shown here is derived from an EMBL/GenBank/DDBJ whole genome shotgun (WGS) entry which is preliminary data.</text>
</comment>
<reference evidence="2" key="1">
    <citation type="submission" date="2022-12" db="EMBL/GenBank/DDBJ databases">
        <title>New Phytohabitans aurantiacus sp. RD004123 nov., an actinomycete isolated from soil.</title>
        <authorList>
            <person name="Triningsih D.W."/>
            <person name="Harunari E."/>
            <person name="Igarashi Y."/>
        </authorList>
    </citation>
    <scope>NUCLEOTIDE SEQUENCE</scope>
    <source>
        <strain evidence="2">RD004123</strain>
    </source>
</reference>